<reference evidence="2" key="1">
    <citation type="submission" date="2020-03" db="EMBL/GenBank/DDBJ databases">
        <authorList>
            <person name="Weist P."/>
        </authorList>
    </citation>
    <scope>NUCLEOTIDE SEQUENCE</scope>
</reference>
<accession>A0A9N7YI95</accession>
<evidence type="ECO:0000313" key="2">
    <source>
        <dbReference type="EMBL" id="CAB1427802.1"/>
    </source>
</evidence>
<keyword evidence="3" id="KW-1185">Reference proteome</keyword>
<gene>
    <name evidence="2" type="ORF">PLEPLA_LOCUS15747</name>
</gene>
<evidence type="ECO:0000256" key="1">
    <source>
        <dbReference type="SAM" id="MobiDB-lite"/>
    </source>
</evidence>
<sequence>MFHAPALWRPELDYCSGIQAQSVFIRERAKIIQEGKRPPVSSEQCSGSGGGVERLCDLAARIPGRASTAVRQASPSALVPTWKPRPISHRSSRAHKDTKVQTRPAEEPGSAGC</sequence>
<dbReference type="AlphaFoldDB" id="A0A9N7YI95"/>
<dbReference type="EMBL" id="CADEAL010001001">
    <property type="protein sequence ID" value="CAB1427802.1"/>
    <property type="molecule type" value="Genomic_DNA"/>
</dbReference>
<comment type="caution">
    <text evidence="2">The sequence shown here is derived from an EMBL/GenBank/DDBJ whole genome shotgun (WGS) entry which is preliminary data.</text>
</comment>
<protein>
    <submittedName>
        <fullName evidence="2">Uncharacterized protein</fullName>
    </submittedName>
</protein>
<proteinExistence type="predicted"/>
<feature type="region of interest" description="Disordered" evidence="1">
    <location>
        <begin position="67"/>
        <end position="113"/>
    </location>
</feature>
<name>A0A9N7YI95_PLEPL</name>
<organism evidence="2 3">
    <name type="scientific">Pleuronectes platessa</name>
    <name type="common">European plaice</name>
    <dbReference type="NCBI Taxonomy" id="8262"/>
    <lineage>
        <taxon>Eukaryota</taxon>
        <taxon>Metazoa</taxon>
        <taxon>Chordata</taxon>
        <taxon>Craniata</taxon>
        <taxon>Vertebrata</taxon>
        <taxon>Euteleostomi</taxon>
        <taxon>Actinopterygii</taxon>
        <taxon>Neopterygii</taxon>
        <taxon>Teleostei</taxon>
        <taxon>Neoteleostei</taxon>
        <taxon>Acanthomorphata</taxon>
        <taxon>Carangaria</taxon>
        <taxon>Pleuronectiformes</taxon>
        <taxon>Pleuronectoidei</taxon>
        <taxon>Pleuronectidae</taxon>
        <taxon>Pleuronectes</taxon>
    </lineage>
</organism>
<evidence type="ECO:0000313" key="3">
    <source>
        <dbReference type="Proteomes" id="UP001153269"/>
    </source>
</evidence>
<feature type="compositionally biased region" description="Basic and acidic residues" evidence="1">
    <location>
        <begin position="94"/>
        <end position="106"/>
    </location>
</feature>
<dbReference type="Proteomes" id="UP001153269">
    <property type="component" value="Unassembled WGS sequence"/>
</dbReference>